<organism evidence="2 3">
    <name type="scientific">Frankliniella fusca</name>
    <dbReference type="NCBI Taxonomy" id="407009"/>
    <lineage>
        <taxon>Eukaryota</taxon>
        <taxon>Metazoa</taxon>
        <taxon>Ecdysozoa</taxon>
        <taxon>Arthropoda</taxon>
        <taxon>Hexapoda</taxon>
        <taxon>Insecta</taxon>
        <taxon>Pterygota</taxon>
        <taxon>Neoptera</taxon>
        <taxon>Paraneoptera</taxon>
        <taxon>Thysanoptera</taxon>
        <taxon>Terebrantia</taxon>
        <taxon>Thripoidea</taxon>
        <taxon>Thripidae</taxon>
        <taxon>Frankliniella</taxon>
    </lineage>
</organism>
<gene>
    <name evidence="2" type="ORF">KUF71_024451</name>
</gene>
<proteinExistence type="predicted"/>
<dbReference type="AlphaFoldDB" id="A0AAE1H5H0"/>
<accession>A0AAE1H5H0</accession>
<reference evidence="2" key="2">
    <citation type="journal article" date="2023" name="BMC Genomics">
        <title>Pest status, molecular evolution, and epigenetic factors derived from the genome assembly of Frankliniella fusca, a thysanopteran phytovirus vector.</title>
        <authorList>
            <person name="Catto M.A."/>
            <person name="Labadie P.E."/>
            <person name="Jacobson A.L."/>
            <person name="Kennedy G.G."/>
            <person name="Srinivasan R."/>
            <person name="Hunt B.G."/>
        </authorList>
    </citation>
    <scope>NUCLEOTIDE SEQUENCE</scope>
    <source>
        <strain evidence="2">PL_HMW_Pooled</strain>
    </source>
</reference>
<protein>
    <submittedName>
        <fullName evidence="2">WASH complex subunit 2</fullName>
    </submittedName>
</protein>
<dbReference type="Proteomes" id="UP001219518">
    <property type="component" value="Unassembled WGS sequence"/>
</dbReference>
<keyword evidence="3" id="KW-1185">Reference proteome</keyword>
<dbReference type="EMBL" id="JAHWGI010000409">
    <property type="protein sequence ID" value="KAK3915152.1"/>
    <property type="molecule type" value="Genomic_DNA"/>
</dbReference>
<name>A0AAE1H5H0_9NEOP</name>
<reference evidence="2" key="1">
    <citation type="submission" date="2021-07" db="EMBL/GenBank/DDBJ databases">
        <authorList>
            <person name="Catto M.A."/>
            <person name="Jacobson A."/>
            <person name="Kennedy G."/>
            <person name="Labadie P."/>
            <person name="Hunt B.G."/>
            <person name="Srinivasan R."/>
        </authorList>
    </citation>
    <scope>NUCLEOTIDE SEQUENCE</scope>
    <source>
        <strain evidence="2">PL_HMW_Pooled</strain>
        <tissue evidence="2">Head</tissue>
    </source>
</reference>
<evidence type="ECO:0000313" key="3">
    <source>
        <dbReference type="Proteomes" id="UP001219518"/>
    </source>
</evidence>
<feature type="compositionally biased region" description="Polar residues" evidence="1">
    <location>
        <begin position="95"/>
        <end position="104"/>
    </location>
</feature>
<feature type="compositionally biased region" description="Basic and acidic residues" evidence="1">
    <location>
        <begin position="60"/>
        <end position="91"/>
    </location>
</feature>
<evidence type="ECO:0000256" key="1">
    <source>
        <dbReference type="SAM" id="MobiDB-lite"/>
    </source>
</evidence>
<feature type="region of interest" description="Disordered" evidence="1">
    <location>
        <begin position="59"/>
        <end position="104"/>
    </location>
</feature>
<comment type="caution">
    <text evidence="2">The sequence shown here is derived from an EMBL/GenBank/DDBJ whole genome shotgun (WGS) entry which is preliminary data.</text>
</comment>
<sequence length="261" mass="28210">MIGTQGVHCLEKVSVGSEWVCRPEPHGPLKGEILTPIMREISNQCTPIQVVRYPSECGVEDPRGQIEEPSRAEPSRAEPSRAEPSRAEPSRAEPSGQTVSTQEGGTERLIHLAVLFKVWSALRCVRSFASSCLLRLGYRAQRRAALRGAGSGSAVHVQREATPNPSRLVSSWVAAGLSCSTHSRGESLGDTASLWGRAVARRLLQRRALSSLCLSRTCAVQPMSARESERSSDSVCWRSSSLAALMDHACRPGRVSVLGLS</sequence>
<evidence type="ECO:0000313" key="2">
    <source>
        <dbReference type="EMBL" id="KAK3915152.1"/>
    </source>
</evidence>